<reference evidence="11" key="1">
    <citation type="submission" date="2016-10" db="EMBL/GenBank/DDBJ databases">
        <authorList>
            <person name="Varghese N."/>
            <person name="Submissions S."/>
        </authorList>
    </citation>
    <scope>NUCLEOTIDE SEQUENCE [LARGE SCALE GENOMIC DNA]</scope>
    <source>
        <strain evidence="11">930I</strain>
    </source>
</reference>
<keyword evidence="2" id="KW-0677">Repeat</keyword>
<accession>A0A1G8C427</accession>
<dbReference type="PANTHER" id="PTHR47870:SF1">
    <property type="entry name" value="CYTOCHROME C-TYPE BIOGENESIS PROTEIN CCMH"/>
    <property type="match status" value="1"/>
</dbReference>
<dbReference type="RefSeq" id="WP_092619681.1">
    <property type="nucleotide sequence ID" value="NZ_FNCV01000006.1"/>
</dbReference>
<keyword evidence="3" id="KW-0201">Cytochrome c-type biogenesis</keyword>
<evidence type="ECO:0000256" key="8">
    <source>
        <dbReference type="SAM" id="Phobius"/>
    </source>
</evidence>
<feature type="coiled-coil region" evidence="6">
    <location>
        <begin position="46"/>
        <end position="80"/>
    </location>
</feature>
<feature type="domain" description="Cytochrome c-type biogenesis protein H TPR" evidence="9">
    <location>
        <begin position="154"/>
        <end position="283"/>
    </location>
</feature>
<evidence type="ECO:0000256" key="7">
    <source>
        <dbReference type="SAM" id="MobiDB-lite"/>
    </source>
</evidence>
<proteinExistence type="predicted"/>
<protein>
    <submittedName>
        <fullName evidence="10">Cytochrome c-type biogenesis protein CcmH</fullName>
    </submittedName>
</protein>
<gene>
    <name evidence="10" type="ORF">SAMN05421742_106195</name>
</gene>
<name>A0A1G8C427_9PROT</name>
<dbReference type="InterPro" id="IPR051263">
    <property type="entry name" value="C-type_cytochrome_biogenesis"/>
</dbReference>
<feature type="transmembrane region" description="Helical" evidence="8">
    <location>
        <begin position="6"/>
        <end position="24"/>
    </location>
</feature>
<evidence type="ECO:0000259" key="9">
    <source>
        <dbReference type="Pfam" id="PF23914"/>
    </source>
</evidence>
<dbReference type="EMBL" id="FNCV01000006">
    <property type="protein sequence ID" value="SDH40115.1"/>
    <property type="molecule type" value="Genomic_DNA"/>
</dbReference>
<sequence length="494" mass="54729">MVSVWISFVLFALLAFMLLVVPLLRGQGSRAARRRDYDLSVYRDQLDEVERDLERGLLTIDQAEAARAELKRRLLAVAERSRPAREDGLDADFHDESLARAARRRTWALVIGLLILVPGGGIGLYAFTGNPGLPAQPFALRAQSHQPDGAAQMAASGEQAMESLTVELEQRLAKNPADTQGWIMLGRTYATAQRYDDAIRAYRGALEHGKPTYALYSELAEALVAKAEGTVDGEAAEAFMEALRLDPRDPRARYYLGLGRVQADEPEAALAIWRDLERDSPDDAPWMEVLQKRIQETVADSGLDPEAVTPQHPLQLAGEPPPEMPAPSPRGQGQALPGGGRFSEEELAQIETMVGNLEATMAETPDDVEGWRKLARSYDVLGRPAKAIEAHQNIVRLEPENVEAQLSYAMAILKDSQERGEAEFPPRVFDIMRDVHALQPNNPNALYFLGLEAAMTGKTEAARTYWQPLRDLLPEDHEVRRDVESRLKALSEEG</sequence>
<evidence type="ECO:0000256" key="5">
    <source>
        <dbReference type="PROSITE-ProRule" id="PRU00339"/>
    </source>
</evidence>
<dbReference type="InterPro" id="IPR056413">
    <property type="entry name" value="TPR_CcmH_CycH"/>
</dbReference>
<keyword evidence="8" id="KW-0472">Membrane</keyword>
<feature type="compositionally biased region" description="Pro residues" evidence="7">
    <location>
        <begin position="319"/>
        <end position="328"/>
    </location>
</feature>
<feature type="transmembrane region" description="Helical" evidence="8">
    <location>
        <begin position="107"/>
        <end position="127"/>
    </location>
</feature>
<dbReference type="PROSITE" id="PS50005">
    <property type="entry name" value="TPR"/>
    <property type="match status" value="2"/>
</dbReference>
<dbReference type="Gene3D" id="1.25.40.10">
    <property type="entry name" value="Tetratricopeptide repeat domain"/>
    <property type="match status" value="2"/>
</dbReference>
<evidence type="ECO:0000256" key="2">
    <source>
        <dbReference type="ARBA" id="ARBA00022737"/>
    </source>
</evidence>
<feature type="repeat" description="TPR" evidence="5">
    <location>
        <begin position="368"/>
        <end position="401"/>
    </location>
</feature>
<feature type="domain" description="Cytochrome c-type biogenesis protein H TPR" evidence="9">
    <location>
        <begin position="342"/>
        <end position="478"/>
    </location>
</feature>
<dbReference type="GO" id="GO:0017004">
    <property type="term" value="P:cytochrome complex assembly"/>
    <property type="evidence" value="ECO:0007669"/>
    <property type="project" value="UniProtKB-KW"/>
</dbReference>
<evidence type="ECO:0000256" key="1">
    <source>
        <dbReference type="ARBA" id="ARBA00004196"/>
    </source>
</evidence>
<keyword evidence="6" id="KW-0175">Coiled coil</keyword>
<evidence type="ECO:0000313" key="11">
    <source>
        <dbReference type="Proteomes" id="UP000217076"/>
    </source>
</evidence>
<dbReference type="AlphaFoldDB" id="A0A1G8C427"/>
<dbReference type="InterPro" id="IPR011990">
    <property type="entry name" value="TPR-like_helical_dom_sf"/>
</dbReference>
<dbReference type="InterPro" id="IPR019734">
    <property type="entry name" value="TPR_rpt"/>
</dbReference>
<dbReference type="Pfam" id="PF23914">
    <property type="entry name" value="TPR_CcmH_CycH"/>
    <property type="match status" value="2"/>
</dbReference>
<keyword evidence="11" id="KW-1185">Reference proteome</keyword>
<dbReference type="GO" id="GO:0005886">
    <property type="term" value="C:plasma membrane"/>
    <property type="evidence" value="ECO:0007669"/>
    <property type="project" value="TreeGrafter"/>
</dbReference>
<dbReference type="InterPro" id="IPR017560">
    <property type="entry name" value="Cyt_c_biogenesis_CcmI"/>
</dbReference>
<feature type="region of interest" description="Disordered" evidence="7">
    <location>
        <begin position="301"/>
        <end position="338"/>
    </location>
</feature>
<evidence type="ECO:0000256" key="4">
    <source>
        <dbReference type="ARBA" id="ARBA00022803"/>
    </source>
</evidence>
<dbReference type="NCBIfam" id="TIGR03142">
    <property type="entry name" value="cytochro_ccmI"/>
    <property type="match status" value="1"/>
</dbReference>
<evidence type="ECO:0000313" key="10">
    <source>
        <dbReference type="EMBL" id="SDH40115.1"/>
    </source>
</evidence>
<comment type="subcellular location">
    <subcellularLocation>
        <location evidence="1">Cell envelope</location>
    </subcellularLocation>
</comment>
<dbReference type="Proteomes" id="UP000217076">
    <property type="component" value="Unassembled WGS sequence"/>
</dbReference>
<evidence type="ECO:0000256" key="6">
    <source>
        <dbReference type="SAM" id="Coils"/>
    </source>
</evidence>
<organism evidence="10 11">
    <name type="scientific">Roseospirillum parvum</name>
    <dbReference type="NCBI Taxonomy" id="83401"/>
    <lineage>
        <taxon>Bacteria</taxon>
        <taxon>Pseudomonadati</taxon>
        <taxon>Pseudomonadota</taxon>
        <taxon>Alphaproteobacteria</taxon>
        <taxon>Rhodospirillales</taxon>
        <taxon>Rhodospirillaceae</taxon>
        <taxon>Roseospirillum</taxon>
    </lineage>
</organism>
<keyword evidence="8" id="KW-0812">Transmembrane</keyword>
<dbReference type="GO" id="GO:0030313">
    <property type="term" value="C:cell envelope"/>
    <property type="evidence" value="ECO:0007669"/>
    <property type="project" value="UniProtKB-SubCell"/>
</dbReference>
<evidence type="ECO:0000256" key="3">
    <source>
        <dbReference type="ARBA" id="ARBA00022748"/>
    </source>
</evidence>
<dbReference type="STRING" id="83401.SAMN05421742_106195"/>
<keyword evidence="8" id="KW-1133">Transmembrane helix</keyword>
<dbReference type="SUPFAM" id="SSF48452">
    <property type="entry name" value="TPR-like"/>
    <property type="match status" value="2"/>
</dbReference>
<dbReference type="PANTHER" id="PTHR47870">
    <property type="entry name" value="CYTOCHROME C-TYPE BIOGENESIS PROTEIN CCMH"/>
    <property type="match status" value="1"/>
</dbReference>
<keyword evidence="4 5" id="KW-0802">TPR repeat</keyword>
<feature type="repeat" description="TPR" evidence="5">
    <location>
        <begin position="179"/>
        <end position="212"/>
    </location>
</feature>
<dbReference type="SMART" id="SM00028">
    <property type="entry name" value="TPR"/>
    <property type="match status" value="4"/>
</dbReference>
<dbReference type="OrthoDB" id="9815847at2"/>